<evidence type="ECO:0000256" key="1">
    <source>
        <dbReference type="ARBA" id="ARBA00004127"/>
    </source>
</evidence>
<dbReference type="GO" id="GO:0005789">
    <property type="term" value="C:endoplasmic reticulum membrane"/>
    <property type="evidence" value="ECO:0007669"/>
    <property type="project" value="UniProtKB-SubCell"/>
</dbReference>
<keyword evidence="5" id="KW-0560">Oxidoreductase</keyword>
<comment type="catalytic activity">
    <reaction evidence="5">
        <text>a di-trans,poly-cis-dolichal + NADP(+) = a di-trans,poly-cis-polyprenal + NADPH + H(+)</text>
        <dbReference type="Rhea" id="RHEA:80727"/>
        <dbReference type="Rhea" id="RHEA-COMP:19536"/>
        <dbReference type="Rhea" id="RHEA-COMP:19537"/>
        <dbReference type="ChEBI" id="CHEBI:15378"/>
        <dbReference type="ChEBI" id="CHEBI:57783"/>
        <dbReference type="ChEBI" id="CHEBI:58349"/>
        <dbReference type="ChEBI" id="CHEBI:231623"/>
        <dbReference type="ChEBI" id="CHEBI:231637"/>
        <dbReference type="EC" id="1.3.1.94"/>
    </reaction>
    <physiologicalReaction direction="right-to-left" evidence="5">
        <dbReference type="Rhea" id="RHEA:80729"/>
    </physiologicalReaction>
</comment>
<dbReference type="Pfam" id="PF02544">
    <property type="entry name" value="Steroid_dh"/>
    <property type="match status" value="1"/>
</dbReference>
<evidence type="ECO:0000256" key="3">
    <source>
        <dbReference type="ARBA" id="ARBA00022989"/>
    </source>
</evidence>
<evidence type="ECO:0000313" key="8">
    <source>
        <dbReference type="Proteomes" id="UP000799429"/>
    </source>
</evidence>
<comment type="subcellular location">
    <subcellularLocation>
        <location evidence="1">Endomembrane system</location>
        <topology evidence="1">Multi-pass membrane protein</topology>
    </subcellularLocation>
    <subcellularLocation>
        <location evidence="5">Endoplasmic reticulum membrane</location>
    </subcellularLocation>
</comment>
<dbReference type="EMBL" id="MU006118">
    <property type="protein sequence ID" value="KAF2834506.1"/>
    <property type="molecule type" value="Genomic_DNA"/>
</dbReference>
<dbReference type="GO" id="GO:0006488">
    <property type="term" value="P:dolichol-linked oligosaccharide biosynthetic process"/>
    <property type="evidence" value="ECO:0007669"/>
    <property type="project" value="UniProtKB-UniRule"/>
</dbReference>
<dbReference type="GO" id="GO:0016095">
    <property type="term" value="P:polyprenol catabolic process"/>
    <property type="evidence" value="ECO:0007669"/>
    <property type="project" value="UniProtKB-UniRule"/>
</dbReference>
<dbReference type="OrthoDB" id="541710at2759"/>
<dbReference type="InterPro" id="IPR039698">
    <property type="entry name" value="Dfg10/SRD5A3"/>
</dbReference>
<dbReference type="GO" id="GO:0160198">
    <property type="term" value="F:polyprenal reductase activity"/>
    <property type="evidence" value="ECO:0007669"/>
    <property type="project" value="UniProtKB-EC"/>
</dbReference>
<reference evidence="7" key="1">
    <citation type="journal article" date="2020" name="Stud. Mycol.">
        <title>101 Dothideomycetes genomes: a test case for predicting lifestyles and emergence of pathogens.</title>
        <authorList>
            <person name="Haridas S."/>
            <person name="Albert R."/>
            <person name="Binder M."/>
            <person name="Bloem J."/>
            <person name="Labutti K."/>
            <person name="Salamov A."/>
            <person name="Andreopoulos B."/>
            <person name="Baker S."/>
            <person name="Barry K."/>
            <person name="Bills G."/>
            <person name="Bluhm B."/>
            <person name="Cannon C."/>
            <person name="Castanera R."/>
            <person name="Culley D."/>
            <person name="Daum C."/>
            <person name="Ezra D."/>
            <person name="Gonzalez J."/>
            <person name="Henrissat B."/>
            <person name="Kuo A."/>
            <person name="Liang C."/>
            <person name="Lipzen A."/>
            <person name="Lutzoni F."/>
            <person name="Magnuson J."/>
            <person name="Mondo S."/>
            <person name="Nolan M."/>
            <person name="Ohm R."/>
            <person name="Pangilinan J."/>
            <person name="Park H.-J."/>
            <person name="Ramirez L."/>
            <person name="Alfaro M."/>
            <person name="Sun H."/>
            <person name="Tritt A."/>
            <person name="Yoshinaga Y."/>
            <person name="Zwiers L.-H."/>
            <person name="Turgeon B."/>
            <person name="Goodwin S."/>
            <person name="Spatafora J."/>
            <person name="Crous P."/>
            <person name="Grigoriev I."/>
        </authorList>
    </citation>
    <scope>NUCLEOTIDE SEQUENCE</scope>
    <source>
        <strain evidence="7">CBS 101060</strain>
    </source>
</reference>
<keyword evidence="3 5" id="KW-1133">Transmembrane helix</keyword>
<feature type="domain" description="3-oxo-5-alpha-steroid 4-dehydrogenase C-terminal" evidence="6">
    <location>
        <begin position="203"/>
        <end position="314"/>
    </location>
</feature>
<comment type="pathway">
    <text evidence="5">Protein modification; protein glycosylation.</text>
</comment>
<evidence type="ECO:0000256" key="4">
    <source>
        <dbReference type="ARBA" id="ARBA00023136"/>
    </source>
</evidence>
<dbReference type="PANTHER" id="PTHR14624:SF0">
    <property type="entry name" value="POLYPRENOL REDUCTASE"/>
    <property type="match status" value="1"/>
</dbReference>
<comment type="caution">
    <text evidence="5">Lacks conserved residue(s) required for the propagation of feature annotation.</text>
</comment>
<evidence type="ECO:0000313" key="7">
    <source>
        <dbReference type="EMBL" id="KAF2834506.1"/>
    </source>
</evidence>
<dbReference type="PANTHER" id="PTHR14624">
    <property type="entry name" value="DFG10 PROTEIN"/>
    <property type="match status" value="1"/>
</dbReference>
<dbReference type="GO" id="GO:0003865">
    <property type="term" value="F:3-oxo-5-alpha-steroid 4-dehydrogenase activity"/>
    <property type="evidence" value="ECO:0007669"/>
    <property type="project" value="TreeGrafter"/>
</dbReference>
<keyword evidence="4 5" id="KW-0472">Membrane</keyword>
<dbReference type="GO" id="GO:0102389">
    <property type="term" value="F:polyprenol reductase activity"/>
    <property type="evidence" value="ECO:0007669"/>
    <property type="project" value="UniProtKB-UniRule"/>
</dbReference>
<evidence type="ECO:0000256" key="5">
    <source>
        <dbReference type="RuleBase" id="RU367081"/>
    </source>
</evidence>
<name>A0A9P4VIW3_9PEZI</name>
<comment type="caution">
    <text evidence="7">The sequence shown here is derived from an EMBL/GenBank/DDBJ whole genome shotgun (WGS) entry which is preliminary data.</text>
</comment>
<evidence type="ECO:0000259" key="6">
    <source>
        <dbReference type="Pfam" id="PF02544"/>
    </source>
</evidence>
<keyword evidence="5" id="KW-0521">NADP</keyword>
<keyword evidence="2 5" id="KW-0812">Transmembrane</keyword>
<evidence type="ECO:0000256" key="2">
    <source>
        <dbReference type="ARBA" id="ARBA00022692"/>
    </source>
</evidence>
<sequence length="314" mass="34888">MDRESPAYPAIDPAQALQASFLVAAATILFINSIPSLASRFVSYGSRTTTQDPQQKKEANTASARNNVLTSLLDYLANFQVPHSWFKHFYLASVASSVFWAYQLLTHGSLFQIISTPVAAHSGPSRPSMSLRQVSLTWLLLLMQGTRRLYESLSMSKPSKSTMWVGHWVLGLLFYLSMGIAIWIEGLLLSLSLIPPVPSARTFLILPSFILASGLQHDIHAYLSSLPKNPYTFPTHPNFAYTLTPHYTCECIIYLSLALLAAPAGMWVNRTVLFGLVFVIVNLGITAKGTREWYAREFGEEKVKGRATMLPGIW</sequence>
<keyword evidence="8" id="KW-1185">Reference proteome</keyword>
<feature type="transmembrane region" description="Helical" evidence="5">
    <location>
        <begin position="267"/>
        <end position="287"/>
    </location>
</feature>
<protein>
    <recommendedName>
        <fullName evidence="5">Polyprenal reductase</fullName>
        <ecNumber evidence="5">1.3.1.94</ecNumber>
    </recommendedName>
</protein>
<dbReference type="PROSITE" id="PS50244">
    <property type="entry name" value="S5A_REDUCTASE"/>
    <property type="match status" value="1"/>
</dbReference>
<gene>
    <name evidence="7" type="ORF">M501DRAFT_590721</name>
</gene>
<dbReference type="AlphaFoldDB" id="A0A9P4VIW3"/>
<comment type="similarity">
    <text evidence="5">Belongs to the steroid 5-alpha reductase family. Polyprenal reductase subfamily.</text>
</comment>
<dbReference type="InterPro" id="IPR001104">
    <property type="entry name" value="3-oxo-5_a-steroid_4-DH_C"/>
</dbReference>
<comment type="function">
    <text evidence="5">Plays a key role in early steps of protein N-linked glycosylation by being involved in the conversion of polyprenol into dolichol. Acts as a polyprenal reductase that mediates the reduction of polyprenal into dolichal in a NADP-dependent mechanism. Dolichols are required for the synthesis of dolichol-linked monosaccharides and the oligosaccharide precursor used for N-glycosylation.</text>
</comment>
<proteinExistence type="inferred from homology"/>
<dbReference type="EC" id="1.3.1.94" evidence="5"/>
<organism evidence="7 8">
    <name type="scientific">Patellaria atrata CBS 101060</name>
    <dbReference type="NCBI Taxonomy" id="1346257"/>
    <lineage>
        <taxon>Eukaryota</taxon>
        <taxon>Fungi</taxon>
        <taxon>Dikarya</taxon>
        <taxon>Ascomycota</taxon>
        <taxon>Pezizomycotina</taxon>
        <taxon>Dothideomycetes</taxon>
        <taxon>Dothideomycetes incertae sedis</taxon>
        <taxon>Patellariales</taxon>
        <taxon>Patellariaceae</taxon>
        <taxon>Patellaria</taxon>
    </lineage>
</organism>
<keyword evidence="5" id="KW-0256">Endoplasmic reticulum</keyword>
<dbReference type="Proteomes" id="UP000799429">
    <property type="component" value="Unassembled WGS sequence"/>
</dbReference>
<feature type="transmembrane region" description="Helical" evidence="5">
    <location>
        <begin position="162"/>
        <end position="184"/>
    </location>
</feature>
<accession>A0A9P4VIW3</accession>
<feature type="transmembrane region" description="Helical" evidence="5">
    <location>
        <begin position="20"/>
        <end position="38"/>
    </location>
</feature>